<feature type="domain" description="M23ase beta-sheet core" evidence="3">
    <location>
        <begin position="77"/>
        <end position="173"/>
    </location>
</feature>
<accession>A0A1Z4KES6</accession>
<dbReference type="SUPFAM" id="SSF51261">
    <property type="entry name" value="Duplicated hybrid motif"/>
    <property type="match status" value="1"/>
</dbReference>
<feature type="compositionally biased region" description="Polar residues" evidence="1">
    <location>
        <begin position="182"/>
        <end position="197"/>
    </location>
</feature>
<dbReference type="PANTHER" id="PTHR21666:SF270">
    <property type="entry name" value="MUREIN HYDROLASE ACTIVATOR ENVC"/>
    <property type="match status" value="1"/>
</dbReference>
<sequence length="333" mass="36063">MLLKLAKKSTILRCCTYLCITLASLIAVLSTNTSALTQVAGNSQIPQKPIAIPIPTLSTNLIWPTQGYISQGFRKYQHEGIDIAAPSGTPIFAAATGKVVKVGWDEWGLGNAIEIKHPNGSVTVYGHNRRLLVSKGQQVKQGQIIAEMGSTGNSTAPHLHFEYYPNGKVAVNPMTVLTSSTASKISSQPVASNTAKVNQARRVQENPPTKPENNSSPTPSIPIPIEQPVSPAQNIPVAFAPIVTDTRCSGLTILEGETTNILVRVCNENGQLFYIGELKQNPNQPVKIPAWSIGKNRYQADNGSFSYVVSPEQVEIWRNGSQIRTDSFYTSNK</sequence>
<dbReference type="Proteomes" id="UP000217507">
    <property type="component" value="Chromosome"/>
</dbReference>
<dbReference type="InterPro" id="IPR011055">
    <property type="entry name" value="Dup_hybrid_motif"/>
</dbReference>
<dbReference type="CDD" id="cd12797">
    <property type="entry name" value="M23_peptidase"/>
    <property type="match status" value="1"/>
</dbReference>
<dbReference type="InterPro" id="IPR050570">
    <property type="entry name" value="Cell_wall_metabolism_enzyme"/>
</dbReference>
<name>A0A1Z4KES6_ANAVA</name>
<keyword evidence="2" id="KW-0732">Signal</keyword>
<dbReference type="EMBL" id="AP018216">
    <property type="protein sequence ID" value="BAY67480.1"/>
    <property type="molecule type" value="Genomic_DNA"/>
</dbReference>
<feature type="region of interest" description="Disordered" evidence="1">
    <location>
        <begin position="182"/>
        <end position="227"/>
    </location>
</feature>
<protein>
    <recommendedName>
        <fullName evidence="3">M23ase beta-sheet core domain-containing protein</fullName>
    </recommendedName>
</protein>
<gene>
    <name evidence="4" type="ORF">NIES23_02540</name>
</gene>
<reference evidence="4 5" key="1">
    <citation type="submission" date="2017-06" db="EMBL/GenBank/DDBJ databases">
        <title>Genome sequencing of cyanobaciteial culture collection at National Institute for Environmental Studies (NIES).</title>
        <authorList>
            <person name="Hirose Y."/>
            <person name="Shimura Y."/>
            <person name="Fujisawa T."/>
            <person name="Nakamura Y."/>
            <person name="Kawachi M."/>
        </authorList>
    </citation>
    <scope>NUCLEOTIDE SEQUENCE [LARGE SCALE GENOMIC DNA]</scope>
    <source>
        <strain evidence="4 5">NIES-23</strain>
    </source>
</reference>
<dbReference type="PANTHER" id="PTHR21666">
    <property type="entry name" value="PEPTIDASE-RELATED"/>
    <property type="match status" value="1"/>
</dbReference>
<evidence type="ECO:0000256" key="2">
    <source>
        <dbReference type="SAM" id="SignalP"/>
    </source>
</evidence>
<organism evidence="4 5">
    <name type="scientific">Trichormus variabilis NIES-23</name>
    <dbReference type="NCBI Taxonomy" id="1973479"/>
    <lineage>
        <taxon>Bacteria</taxon>
        <taxon>Bacillati</taxon>
        <taxon>Cyanobacteriota</taxon>
        <taxon>Cyanophyceae</taxon>
        <taxon>Nostocales</taxon>
        <taxon>Nostocaceae</taxon>
        <taxon>Trichormus</taxon>
    </lineage>
</organism>
<dbReference type="InterPro" id="IPR016047">
    <property type="entry name" value="M23ase_b-sheet_dom"/>
</dbReference>
<evidence type="ECO:0000259" key="3">
    <source>
        <dbReference type="Pfam" id="PF01551"/>
    </source>
</evidence>
<feature type="chain" id="PRO_5011112505" description="M23ase beta-sheet core domain-containing protein" evidence="2">
    <location>
        <begin position="36"/>
        <end position="333"/>
    </location>
</feature>
<proteinExistence type="predicted"/>
<feature type="compositionally biased region" description="Low complexity" evidence="1">
    <location>
        <begin position="211"/>
        <end position="227"/>
    </location>
</feature>
<evidence type="ECO:0000256" key="1">
    <source>
        <dbReference type="SAM" id="MobiDB-lite"/>
    </source>
</evidence>
<dbReference type="Gene3D" id="2.70.70.10">
    <property type="entry name" value="Glucose Permease (Domain IIA)"/>
    <property type="match status" value="1"/>
</dbReference>
<evidence type="ECO:0000313" key="5">
    <source>
        <dbReference type="Proteomes" id="UP000217507"/>
    </source>
</evidence>
<feature type="signal peptide" evidence="2">
    <location>
        <begin position="1"/>
        <end position="35"/>
    </location>
</feature>
<dbReference type="Pfam" id="PF01551">
    <property type="entry name" value="Peptidase_M23"/>
    <property type="match status" value="1"/>
</dbReference>
<dbReference type="GO" id="GO:0004222">
    <property type="term" value="F:metalloendopeptidase activity"/>
    <property type="evidence" value="ECO:0007669"/>
    <property type="project" value="TreeGrafter"/>
</dbReference>
<dbReference type="AlphaFoldDB" id="A0A1Z4KES6"/>
<evidence type="ECO:0000313" key="4">
    <source>
        <dbReference type="EMBL" id="BAY67480.1"/>
    </source>
</evidence>